<evidence type="ECO:0000313" key="5">
    <source>
        <dbReference type="Proteomes" id="UP000663802"/>
    </source>
</evidence>
<accession>A0ABQ1ECT7</accession>
<dbReference type="InterPro" id="IPR050768">
    <property type="entry name" value="UPF0353/GerABKA_families"/>
</dbReference>
<dbReference type="PANTHER" id="PTHR22550:SF5">
    <property type="entry name" value="LEUCINE ZIPPER PROTEIN 4"/>
    <property type="match status" value="1"/>
</dbReference>
<sequence>MNDFIRKVFSFSDENNNCNTINEESTESKKENKILTVISKSIEENRKNVEIYFSNCFDVVLREITAFNPQKKVLIVYLDGLSEKNIIEDLLISKLTSECGVKNESFTEEAIKFNLGLKDTEIKNDMEKSFEAIISGNPVVFIDGIDKSFEINISSPPGRDVNEPSSEVVLRGPREGFTESLTQNVSLLRKKIKNSNLKTEKFVIGKKTNTNVAIIYLSDMANEKIVNEVRRRVKDIDIESVLDSNYVEEYISDSPLSIVPIVFRTEKPDIAASKILEGKVVLIVDGSPVALSVPAIFIEFLHSGEDHYLKYTSALLNRIVRFSALIITLTLPSIYVALTNFHQELIPTKLAISIINAREGVPFPVFWECIFMLSTFEIIREAGVRMPKAMGTSISIVGGLVLGDAAVKAGLVGTPMVGIVSLTAITKFTISSIELELPIVYIRFIFMVLSGSLGLAGLTCGFLLVSMRLVSIRSFGVPYMYPICPFNMKLEEDVIFRAPIYKLNVNQKLLNIKMNLKRGSVHKGSK</sequence>
<comment type="caution">
    <text evidence="4">The sequence shown here is derived from an EMBL/GenBank/DDBJ whole genome shotgun (WGS) entry which is preliminary data.</text>
</comment>
<evidence type="ECO:0000256" key="3">
    <source>
        <dbReference type="SAM" id="Phobius"/>
    </source>
</evidence>
<dbReference type="Pfam" id="PF03323">
    <property type="entry name" value="GerA"/>
    <property type="match status" value="1"/>
</dbReference>
<gene>
    <name evidence="4" type="primary">gerKA_3</name>
    <name evidence="4" type="ORF">CSC2_31180</name>
</gene>
<reference evidence="4 5" key="1">
    <citation type="journal article" date="2021" name="Int. J. Syst. Evol. Microbiol.">
        <title>Clostridium zeae sp. nov., isolated from corn silage.</title>
        <authorList>
            <person name="Kobayashi H."/>
            <person name="Tanizawa Y."/>
            <person name="Yagura M."/>
            <person name="Sakamoto M."/>
            <person name="Ohkuma M."/>
            <person name="Tohno M."/>
        </authorList>
    </citation>
    <scope>NUCLEOTIDE SEQUENCE [LARGE SCALE GENOMIC DNA]</scope>
    <source>
        <strain evidence="4 5">CSC2</strain>
    </source>
</reference>
<name>A0ABQ1ECT7_9CLOT</name>
<dbReference type="Proteomes" id="UP000663802">
    <property type="component" value="Unassembled WGS sequence"/>
</dbReference>
<keyword evidence="3" id="KW-0812">Transmembrane</keyword>
<evidence type="ECO:0000256" key="2">
    <source>
        <dbReference type="ARBA" id="ARBA00023136"/>
    </source>
</evidence>
<keyword evidence="5" id="KW-1185">Reference proteome</keyword>
<dbReference type="RefSeq" id="WP_206870872.1">
    <property type="nucleotide sequence ID" value="NZ_BMBA01000003.1"/>
</dbReference>
<feature type="transmembrane region" description="Helical" evidence="3">
    <location>
        <begin position="440"/>
        <end position="465"/>
    </location>
</feature>
<protein>
    <submittedName>
        <fullName evidence="4">Spore germination protein</fullName>
    </submittedName>
</protein>
<dbReference type="PANTHER" id="PTHR22550">
    <property type="entry name" value="SPORE GERMINATION PROTEIN"/>
    <property type="match status" value="1"/>
</dbReference>
<dbReference type="InterPro" id="IPR004995">
    <property type="entry name" value="Spore_Ger"/>
</dbReference>
<dbReference type="EMBL" id="BMBA01000003">
    <property type="protein sequence ID" value="GFZ32592.1"/>
    <property type="molecule type" value="Genomic_DNA"/>
</dbReference>
<keyword evidence="3" id="KW-1133">Transmembrane helix</keyword>
<keyword evidence="2 3" id="KW-0472">Membrane</keyword>
<evidence type="ECO:0000313" key="4">
    <source>
        <dbReference type="EMBL" id="GFZ32592.1"/>
    </source>
</evidence>
<proteinExistence type="inferred from homology"/>
<comment type="similarity">
    <text evidence="1">Belongs to the GerABKA family.</text>
</comment>
<dbReference type="PIRSF" id="PIRSF005690">
    <property type="entry name" value="GerBA"/>
    <property type="match status" value="1"/>
</dbReference>
<organism evidence="4 5">
    <name type="scientific">Clostridium zeae</name>
    <dbReference type="NCBI Taxonomy" id="2759022"/>
    <lineage>
        <taxon>Bacteria</taxon>
        <taxon>Bacillati</taxon>
        <taxon>Bacillota</taxon>
        <taxon>Clostridia</taxon>
        <taxon>Eubacteriales</taxon>
        <taxon>Clostridiaceae</taxon>
        <taxon>Clostridium</taxon>
    </lineage>
</organism>
<evidence type="ECO:0000256" key="1">
    <source>
        <dbReference type="ARBA" id="ARBA00005278"/>
    </source>
</evidence>